<accession>A0ABS8WII9</accession>
<organism evidence="1 2">
    <name type="scientific">Motilimonas cestriensis</name>
    <dbReference type="NCBI Taxonomy" id="2742685"/>
    <lineage>
        <taxon>Bacteria</taxon>
        <taxon>Pseudomonadati</taxon>
        <taxon>Pseudomonadota</taxon>
        <taxon>Gammaproteobacteria</taxon>
        <taxon>Alteromonadales</taxon>
        <taxon>Alteromonadales genera incertae sedis</taxon>
        <taxon>Motilimonas</taxon>
    </lineage>
</organism>
<dbReference type="RefSeq" id="WP_233054914.1">
    <property type="nucleotide sequence ID" value="NZ_JAIMJA010000035.1"/>
</dbReference>
<evidence type="ECO:0008006" key="3">
    <source>
        <dbReference type="Google" id="ProtNLM"/>
    </source>
</evidence>
<evidence type="ECO:0000313" key="1">
    <source>
        <dbReference type="EMBL" id="MCE2597170.1"/>
    </source>
</evidence>
<dbReference type="Proteomes" id="UP001201273">
    <property type="component" value="Unassembled WGS sequence"/>
</dbReference>
<reference evidence="1 2" key="1">
    <citation type="journal article" date="2022" name="Environ. Microbiol. Rep.">
        <title>Eco-phylogenetic analyses reveal divergent evolution of vitamin B12 metabolism in the marine bacterial family 'Psychromonadaceae'.</title>
        <authorList>
            <person name="Jin X."/>
            <person name="Yang Y."/>
            <person name="Cao H."/>
            <person name="Gao B."/>
            <person name="Zhao Z."/>
        </authorList>
    </citation>
    <scope>NUCLEOTIDE SEQUENCE [LARGE SCALE GENOMIC DNA]</scope>
    <source>
        <strain evidence="1 2">MKS20</strain>
    </source>
</reference>
<evidence type="ECO:0000313" key="2">
    <source>
        <dbReference type="Proteomes" id="UP001201273"/>
    </source>
</evidence>
<name>A0ABS8WII9_9GAMM</name>
<keyword evidence="2" id="KW-1185">Reference proteome</keyword>
<protein>
    <recommendedName>
        <fullName evidence="3">Phage protein</fullName>
    </recommendedName>
</protein>
<gene>
    <name evidence="1" type="ORF">K6Y31_20560</name>
</gene>
<sequence length="87" mass="9928">MNNKLTIRSSIKEVHTQAVRQNQHTFAKTVAIRAMAAQISEMCHPDEIEHNAHAILELNESISHLIEEVRNEQNQLAEIISIWGDKC</sequence>
<comment type="caution">
    <text evidence="1">The sequence shown here is derived from an EMBL/GenBank/DDBJ whole genome shotgun (WGS) entry which is preliminary data.</text>
</comment>
<dbReference type="EMBL" id="JAIMJA010000035">
    <property type="protein sequence ID" value="MCE2597170.1"/>
    <property type="molecule type" value="Genomic_DNA"/>
</dbReference>
<proteinExistence type="predicted"/>